<organism evidence="1 2">
    <name type="scientific">Escherichia coli</name>
    <dbReference type="NCBI Taxonomy" id="562"/>
    <lineage>
        <taxon>Bacteria</taxon>
        <taxon>Pseudomonadati</taxon>
        <taxon>Pseudomonadota</taxon>
        <taxon>Gammaproteobacteria</taxon>
        <taxon>Enterobacterales</taxon>
        <taxon>Enterobacteriaceae</taxon>
        <taxon>Escherichia</taxon>
    </lineage>
</organism>
<dbReference type="Gene3D" id="3.40.50.1240">
    <property type="entry name" value="Phosphoglycerate mutase-like"/>
    <property type="match status" value="1"/>
</dbReference>
<name>A0A6D0V322_ECOLX</name>
<keyword evidence="1" id="KW-0378">Hydrolase</keyword>
<gene>
    <name evidence="1" type="ORF">GUC01_23150</name>
</gene>
<protein>
    <submittedName>
        <fullName evidence="1">Lipopolysaccharide core heptose(II)-phosphate phosphatase</fullName>
        <ecNumber evidence="1">3.1.3.-</ecNumber>
    </submittedName>
</protein>
<dbReference type="SUPFAM" id="SSF53254">
    <property type="entry name" value="Phosphoglycerate mutase-like"/>
    <property type="match status" value="1"/>
</dbReference>
<accession>A0A6D0V322</accession>
<comment type="caution">
    <text evidence="1">The sequence shown here is derived from an EMBL/GenBank/DDBJ whole genome shotgun (WGS) entry which is preliminary data.</text>
</comment>
<dbReference type="InterPro" id="IPR029033">
    <property type="entry name" value="His_PPase_superfam"/>
</dbReference>
<dbReference type="AlphaFoldDB" id="A0A6D0V322"/>
<proteinExistence type="predicted"/>
<dbReference type="GO" id="GO:0016787">
    <property type="term" value="F:hydrolase activity"/>
    <property type="evidence" value="ECO:0007669"/>
    <property type="project" value="UniProtKB-KW"/>
</dbReference>
<dbReference type="NCBIfam" id="NF011945">
    <property type="entry name" value="PRK15416.1"/>
    <property type="match status" value="1"/>
</dbReference>
<evidence type="ECO:0000313" key="1">
    <source>
        <dbReference type="EMBL" id="NAG21881.1"/>
    </source>
</evidence>
<dbReference type="Proteomes" id="UP000475070">
    <property type="component" value="Unassembled WGS sequence"/>
</dbReference>
<sequence>MLSLERFSSVKLKTVFVILVTFLVLAVIVVSVLKRPRYLDIKQTYEISKKYPTILIIRHGERCDRSKDQCFSEPDGITVNGTQKAIRLGKNLSDITGNYNLYSTNTTRTRQTACFFSNGVSPTIVSLSNNGESPVRKILDLSYQGKNAVVFTHNHCLSRIAKDMRWWKLKPGYLETLVLHREANNLILDGALKYQQK</sequence>
<evidence type="ECO:0000313" key="2">
    <source>
        <dbReference type="Proteomes" id="UP000475070"/>
    </source>
</evidence>
<dbReference type="EMBL" id="WXKQ01000030">
    <property type="protein sequence ID" value="NAG21881.1"/>
    <property type="molecule type" value="Genomic_DNA"/>
</dbReference>
<dbReference type="RefSeq" id="WP_105290879.1">
    <property type="nucleotide sequence ID" value="NZ_RCYD01000026.1"/>
</dbReference>
<reference evidence="1 2" key="1">
    <citation type="journal article" date="2019" name="Nat. Med.">
        <title>A library of human gut bacterial isolates paired with longitudinal multiomics data enables mechanistic microbiome research.</title>
        <authorList>
            <person name="Poyet M."/>
            <person name="Groussin M."/>
            <person name="Gibbons S.M."/>
            <person name="Avila-Pacheco J."/>
            <person name="Jiang X."/>
            <person name="Kearney S.M."/>
            <person name="Perrotta A.R."/>
            <person name="Berdy B."/>
            <person name="Zhao S."/>
            <person name="Lieberman T.D."/>
            <person name="Swanson P.K."/>
            <person name="Smith M."/>
            <person name="Roesemann S."/>
            <person name="Alexander J.E."/>
            <person name="Rich S.A."/>
            <person name="Livny J."/>
            <person name="Vlamakis H."/>
            <person name="Clish C."/>
            <person name="Bullock K."/>
            <person name="Deik A."/>
            <person name="Scott J."/>
            <person name="Pierce K.A."/>
            <person name="Xavier R.J."/>
            <person name="Alm E.J."/>
        </authorList>
    </citation>
    <scope>NUCLEOTIDE SEQUENCE [LARGE SCALE GENOMIC DNA]</scope>
    <source>
        <strain evidence="1 2">BIOML-A112</strain>
    </source>
</reference>
<dbReference type="CDD" id="cd07040">
    <property type="entry name" value="HP"/>
    <property type="match status" value="1"/>
</dbReference>
<dbReference type="EC" id="3.1.3.-" evidence="1"/>